<evidence type="ECO:0000313" key="3">
    <source>
        <dbReference type="Proteomes" id="UP000188268"/>
    </source>
</evidence>
<organism evidence="2 3">
    <name type="scientific">Corchorus capsularis</name>
    <name type="common">Jute</name>
    <dbReference type="NCBI Taxonomy" id="210143"/>
    <lineage>
        <taxon>Eukaryota</taxon>
        <taxon>Viridiplantae</taxon>
        <taxon>Streptophyta</taxon>
        <taxon>Embryophyta</taxon>
        <taxon>Tracheophyta</taxon>
        <taxon>Spermatophyta</taxon>
        <taxon>Magnoliopsida</taxon>
        <taxon>eudicotyledons</taxon>
        <taxon>Gunneridae</taxon>
        <taxon>Pentapetalae</taxon>
        <taxon>rosids</taxon>
        <taxon>malvids</taxon>
        <taxon>Malvales</taxon>
        <taxon>Malvaceae</taxon>
        <taxon>Grewioideae</taxon>
        <taxon>Apeibeae</taxon>
        <taxon>Corchorus</taxon>
    </lineage>
</organism>
<dbReference type="EMBL" id="AWWV01012445">
    <property type="protein sequence ID" value="OMO67156.1"/>
    <property type="molecule type" value="Genomic_DNA"/>
</dbReference>
<evidence type="ECO:0000313" key="2">
    <source>
        <dbReference type="EMBL" id="OMO67156.1"/>
    </source>
</evidence>
<protein>
    <submittedName>
        <fullName evidence="2">Uncharacterized protein</fullName>
    </submittedName>
</protein>
<proteinExistence type="predicted"/>
<feature type="region of interest" description="Disordered" evidence="1">
    <location>
        <begin position="1"/>
        <end position="24"/>
    </location>
</feature>
<keyword evidence="3" id="KW-1185">Reference proteome</keyword>
<dbReference type="AlphaFoldDB" id="A0A1R3HA78"/>
<accession>A0A1R3HA78</accession>
<name>A0A1R3HA78_COCAP</name>
<gene>
    <name evidence="2" type="ORF">CCACVL1_20767</name>
</gene>
<comment type="caution">
    <text evidence="2">The sequence shown here is derived from an EMBL/GenBank/DDBJ whole genome shotgun (WGS) entry which is preliminary data.</text>
</comment>
<sequence length="24" mass="2737">MAHGRKWGWPMAMGPRAKARRLAT</sequence>
<dbReference type="Proteomes" id="UP000188268">
    <property type="component" value="Unassembled WGS sequence"/>
</dbReference>
<reference evidence="2 3" key="1">
    <citation type="submission" date="2013-09" db="EMBL/GenBank/DDBJ databases">
        <title>Corchorus capsularis genome sequencing.</title>
        <authorList>
            <person name="Alam M."/>
            <person name="Haque M.S."/>
            <person name="Islam M.S."/>
            <person name="Emdad E.M."/>
            <person name="Islam M.M."/>
            <person name="Ahmed B."/>
            <person name="Halim A."/>
            <person name="Hossen Q.M.M."/>
            <person name="Hossain M.Z."/>
            <person name="Ahmed R."/>
            <person name="Khan M.M."/>
            <person name="Islam R."/>
            <person name="Rashid M.M."/>
            <person name="Khan S.A."/>
            <person name="Rahman M.S."/>
            <person name="Alam M."/>
        </authorList>
    </citation>
    <scope>NUCLEOTIDE SEQUENCE [LARGE SCALE GENOMIC DNA]</scope>
    <source>
        <strain evidence="3">cv. CVL-1</strain>
        <tissue evidence="2">Whole seedling</tissue>
    </source>
</reference>
<dbReference type="Gramene" id="OMO67156">
    <property type="protein sequence ID" value="OMO67156"/>
    <property type="gene ID" value="CCACVL1_20767"/>
</dbReference>
<evidence type="ECO:0000256" key="1">
    <source>
        <dbReference type="SAM" id="MobiDB-lite"/>
    </source>
</evidence>